<dbReference type="EMBL" id="UINC01062006">
    <property type="protein sequence ID" value="SVB88184.1"/>
    <property type="molecule type" value="Genomic_DNA"/>
</dbReference>
<reference evidence="1" key="1">
    <citation type="submission" date="2018-05" db="EMBL/GenBank/DDBJ databases">
        <authorList>
            <person name="Lanie J.A."/>
            <person name="Ng W.-L."/>
            <person name="Kazmierczak K.M."/>
            <person name="Andrzejewski T.M."/>
            <person name="Davidsen T.M."/>
            <person name="Wayne K.J."/>
            <person name="Tettelin H."/>
            <person name="Glass J.I."/>
            <person name="Rusch D."/>
            <person name="Podicherti R."/>
            <person name="Tsui H.-C.T."/>
            <person name="Winkler M.E."/>
        </authorList>
    </citation>
    <scope>NUCLEOTIDE SEQUENCE</scope>
</reference>
<dbReference type="AlphaFoldDB" id="A0A382HLD4"/>
<protein>
    <submittedName>
        <fullName evidence="1">Uncharacterized protein</fullName>
    </submittedName>
</protein>
<name>A0A382HLD4_9ZZZZ</name>
<proteinExistence type="predicted"/>
<gene>
    <name evidence="1" type="ORF">METZ01_LOCUS241038</name>
</gene>
<sequence>MKQGQQLTMPMARDEDSPDLLSEDKLKAIDIRSHWKDLLPIIYSNENVQNIMEKSYQDFQEGFKLKDFKHRYALKGAWSFQDIHQGIYPYTLTTTDWIWEFEEKEWYAQANETDKEAKISIINALEKCTEIKGNIDILHGLDQANQHLMQKYSPRPNQPETWRPQNAAHWAVKWVKVLAEIHYTSLSTDWRIIASNNHAVVAGFTKENTVYLLDIMLLSTDPQKIYKALTQE</sequence>
<accession>A0A382HLD4</accession>
<organism evidence="1">
    <name type="scientific">marine metagenome</name>
    <dbReference type="NCBI Taxonomy" id="408172"/>
    <lineage>
        <taxon>unclassified sequences</taxon>
        <taxon>metagenomes</taxon>
        <taxon>ecological metagenomes</taxon>
    </lineage>
</organism>
<evidence type="ECO:0000313" key="1">
    <source>
        <dbReference type="EMBL" id="SVB88184.1"/>
    </source>
</evidence>